<name>A0ABT0K1E8_9ACTN</name>
<organism evidence="3 4">
    <name type="scientific">Frankia umida</name>
    <dbReference type="NCBI Taxonomy" id="573489"/>
    <lineage>
        <taxon>Bacteria</taxon>
        <taxon>Bacillati</taxon>
        <taxon>Actinomycetota</taxon>
        <taxon>Actinomycetes</taxon>
        <taxon>Frankiales</taxon>
        <taxon>Frankiaceae</taxon>
        <taxon>Frankia</taxon>
    </lineage>
</organism>
<protein>
    <recommendedName>
        <fullName evidence="5">Type VII secretion protein EccE</fullName>
    </recommendedName>
</protein>
<keyword evidence="4" id="KW-1185">Reference proteome</keyword>
<feature type="transmembrane region" description="Helical" evidence="2">
    <location>
        <begin position="91"/>
        <end position="109"/>
    </location>
</feature>
<comment type="caution">
    <text evidence="3">The sequence shown here is derived from an EMBL/GenBank/DDBJ whole genome shotgun (WGS) entry which is preliminary data.</text>
</comment>
<feature type="region of interest" description="Disordered" evidence="1">
    <location>
        <begin position="746"/>
        <end position="811"/>
    </location>
</feature>
<keyword evidence="2" id="KW-0472">Membrane</keyword>
<gene>
    <name evidence="3" type="ORF">MXD59_17865</name>
</gene>
<keyword evidence="2" id="KW-1133">Transmembrane helix</keyword>
<reference evidence="3 4" key="1">
    <citation type="submission" date="2022-04" db="EMBL/GenBank/DDBJ databases">
        <title>Genome diversity in the genus Frankia.</title>
        <authorList>
            <person name="Carlos-Shanley C."/>
            <person name="Hahn D."/>
        </authorList>
    </citation>
    <scope>NUCLEOTIDE SEQUENCE [LARGE SCALE GENOMIC DNA]</scope>
    <source>
        <strain evidence="3 4">Ag45/Mut15</strain>
    </source>
</reference>
<sequence>MERATLAAQATLARGLFVPAERWGWEFVDGGPPTPSPVAEQRPVFTPPRLPDLRAISDRRGRALRLLWVRMLLPVAFVAFGVLLAHDGGILFVPAGFGLAILTGLPVLVHQLRLVRARRRTATITARARAAHDRATAAWQAAVSAHDQTERRRRAASSAFHPITAPASTPRVDVFGGDGDGWASLLATAGASLLASGTGVLLVDLSERTVGGGLARLAGEVRCPVESWDLPGQLDEVRLLAGLGPREAGELVADAFEPTGTREPDPHRRALHADLISAVTEVLGQDLTFSRLAEGLRVLEGLEDGTRTTAISPAQAMELVGRMNAFGRGERIPDELRYLRSSLRALCPPAPAGATDPRAWDVAGTGALGAGPAHLAGGRALSTWWPVRGLRVIATSSRTTAIAHKELADRLVVQALLRQLRRRIQLPVAGHDLVVVAGADGLGRPVLTALARQAETAGTRLVLLFERLADDTERLLGSQGASTIIMRLGNGKDATTAAEFIGRGHRFVLSQVTAQVGRSFTAGDSDSVGTQDGTSDTTGTSGGSARTYDGTRLLPWLQNSSTNTGWQESVTTSRSRTWQRTVNTSVSDSTTDGETSARVYEFLVEPTTVQTLPTTAFLLVSAVDGPGRVAMGDCNPGMVLLPGVSPDPATGPAVPVTVAQGGAVAFAAAPAPAGPPAVERPGAPAARPAEPARAVESTAWPTAGGWSSAGSVPVPPELLTPRATDFAVQPATPRRDIDVTSRATLGASGWVPETSPLISQPRPAGGRAATGGIPPEPPGPSAAPVTRPADDSGERPLRRGRRRINPPRTPT</sequence>
<feature type="region of interest" description="Disordered" evidence="1">
    <location>
        <begin position="674"/>
        <end position="696"/>
    </location>
</feature>
<proteinExistence type="predicted"/>
<evidence type="ECO:0000256" key="2">
    <source>
        <dbReference type="SAM" id="Phobius"/>
    </source>
</evidence>
<feature type="region of interest" description="Disordered" evidence="1">
    <location>
        <begin position="520"/>
        <end position="548"/>
    </location>
</feature>
<accession>A0ABT0K1E8</accession>
<feature type="compositionally biased region" description="Basic and acidic residues" evidence="1">
    <location>
        <begin position="788"/>
        <end position="797"/>
    </location>
</feature>
<dbReference type="EMBL" id="JALKFT010000019">
    <property type="protein sequence ID" value="MCK9877618.1"/>
    <property type="molecule type" value="Genomic_DNA"/>
</dbReference>
<dbReference type="Proteomes" id="UP001201873">
    <property type="component" value="Unassembled WGS sequence"/>
</dbReference>
<feature type="compositionally biased region" description="Low complexity" evidence="1">
    <location>
        <begin position="761"/>
        <end position="773"/>
    </location>
</feature>
<evidence type="ECO:0000313" key="4">
    <source>
        <dbReference type="Proteomes" id="UP001201873"/>
    </source>
</evidence>
<evidence type="ECO:0000256" key="1">
    <source>
        <dbReference type="SAM" id="MobiDB-lite"/>
    </source>
</evidence>
<feature type="compositionally biased region" description="Low complexity" evidence="1">
    <location>
        <begin position="523"/>
        <end position="539"/>
    </location>
</feature>
<keyword evidence="2" id="KW-0812">Transmembrane</keyword>
<dbReference type="RefSeq" id="WP_248825837.1">
    <property type="nucleotide sequence ID" value="NZ_JALKFT010000019.1"/>
</dbReference>
<evidence type="ECO:0000313" key="3">
    <source>
        <dbReference type="EMBL" id="MCK9877618.1"/>
    </source>
</evidence>
<feature type="transmembrane region" description="Helical" evidence="2">
    <location>
        <begin position="67"/>
        <end position="85"/>
    </location>
</feature>
<evidence type="ECO:0008006" key="5">
    <source>
        <dbReference type="Google" id="ProtNLM"/>
    </source>
</evidence>